<keyword evidence="6" id="KW-0539">Nucleus</keyword>
<dbReference type="GO" id="GO:0008270">
    <property type="term" value="F:zinc ion binding"/>
    <property type="evidence" value="ECO:0007669"/>
    <property type="project" value="UniProtKB-KW"/>
</dbReference>
<protein>
    <recommendedName>
        <fullName evidence="8">RanBP2-type domain-containing protein</fullName>
    </recommendedName>
</protein>
<comment type="caution">
    <text evidence="9">The sequence shown here is derived from an EMBL/GenBank/DDBJ whole genome shotgun (WGS) entry which is preliminary data.</text>
</comment>
<dbReference type="GO" id="GO:0003723">
    <property type="term" value="F:RNA binding"/>
    <property type="evidence" value="ECO:0007669"/>
    <property type="project" value="UniProtKB-KW"/>
</dbReference>
<dbReference type="PROSITE" id="PS01358">
    <property type="entry name" value="ZF_RANBP2_1"/>
    <property type="match status" value="1"/>
</dbReference>
<keyword evidence="2" id="KW-0479">Metal-binding</keyword>
<dbReference type="GO" id="GO:0005634">
    <property type="term" value="C:nucleus"/>
    <property type="evidence" value="ECO:0007669"/>
    <property type="project" value="UniProtKB-SubCell"/>
</dbReference>
<evidence type="ECO:0000256" key="7">
    <source>
        <dbReference type="SAM" id="MobiDB-lite"/>
    </source>
</evidence>
<evidence type="ECO:0000256" key="3">
    <source>
        <dbReference type="ARBA" id="ARBA00022771"/>
    </source>
</evidence>
<dbReference type="GO" id="GO:0006355">
    <property type="term" value="P:regulation of DNA-templated transcription"/>
    <property type="evidence" value="ECO:0007669"/>
    <property type="project" value="InterPro"/>
</dbReference>
<dbReference type="PANTHER" id="PTHR23238">
    <property type="entry name" value="RNA BINDING PROTEIN"/>
    <property type="match status" value="1"/>
</dbReference>
<dbReference type="Gene3D" id="4.10.1060.10">
    <property type="entry name" value="Zinc finger, RanBP2-type"/>
    <property type="match status" value="1"/>
</dbReference>
<evidence type="ECO:0000256" key="2">
    <source>
        <dbReference type="ARBA" id="ARBA00022723"/>
    </source>
</evidence>
<keyword evidence="10" id="KW-1185">Reference proteome</keyword>
<evidence type="ECO:0000256" key="6">
    <source>
        <dbReference type="ARBA" id="ARBA00023242"/>
    </source>
</evidence>
<name>A0A4S4MY52_9APHY</name>
<dbReference type="Proteomes" id="UP000308730">
    <property type="component" value="Unassembled WGS sequence"/>
</dbReference>
<gene>
    <name evidence="9" type="ORF">EUX98_g3919</name>
</gene>
<dbReference type="InterPro" id="IPR001876">
    <property type="entry name" value="Znf_RanBP2"/>
</dbReference>
<evidence type="ECO:0000313" key="9">
    <source>
        <dbReference type="EMBL" id="THH30261.1"/>
    </source>
</evidence>
<keyword evidence="3" id="KW-0863">Zinc-finger</keyword>
<reference evidence="9 10" key="1">
    <citation type="submission" date="2019-02" db="EMBL/GenBank/DDBJ databases">
        <title>Genome sequencing of the rare red list fungi Antrodiella citrinella (Flaviporus citrinellus).</title>
        <authorList>
            <person name="Buettner E."/>
            <person name="Kellner H."/>
        </authorList>
    </citation>
    <scope>NUCLEOTIDE SEQUENCE [LARGE SCALE GENOMIC DNA]</scope>
    <source>
        <strain evidence="9 10">DSM 108506</strain>
    </source>
</reference>
<proteinExistence type="predicted"/>
<keyword evidence="4" id="KW-0862">Zinc</keyword>
<feature type="region of interest" description="Disordered" evidence="7">
    <location>
        <begin position="24"/>
        <end position="51"/>
    </location>
</feature>
<evidence type="ECO:0000259" key="8">
    <source>
        <dbReference type="PROSITE" id="PS01358"/>
    </source>
</evidence>
<keyword evidence="5" id="KW-0694">RNA-binding</keyword>
<evidence type="ECO:0000256" key="5">
    <source>
        <dbReference type="ARBA" id="ARBA00022884"/>
    </source>
</evidence>
<organism evidence="9 10">
    <name type="scientific">Antrodiella citrinella</name>
    <dbReference type="NCBI Taxonomy" id="2447956"/>
    <lineage>
        <taxon>Eukaryota</taxon>
        <taxon>Fungi</taxon>
        <taxon>Dikarya</taxon>
        <taxon>Basidiomycota</taxon>
        <taxon>Agaricomycotina</taxon>
        <taxon>Agaricomycetes</taxon>
        <taxon>Polyporales</taxon>
        <taxon>Steccherinaceae</taxon>
        <taxon>Antrodiella</taxon>
    </lineage>
</organism>
<dbReference type="InterPro" id="IPR036443">
    <property type="entry name" value="Znf_RanBP2_sf"/>
</dbReference>
<feature type="compositionally biased region" description="Polar residues" evidence="7">
    <location>
        <begin position="34"/>
        <end position="49"/>
    </location>
</feature>
<evidence type="ECO:0000256" key="1">
    <source>
        <dbReference type="ARBA" id="ARBA00004123"/>
    </source>
</evidence>
<comment type="subcellular location">
    <subcellularLocation>
        <location evidence="1">Nucleus</location>
    </subcellularLocation>
</comment>
<dbReference type="OrthoDB" id="448399at2759"/>
<dbReference type="AlphaFoldDB" id="A0A4S4MY52"/>
<dbReference type="EMBL" id="SGPM01000088">
    <property type="protein sequence ID" value="THH30261.1"/>
    <property type="molecule type" value="Genomic_DNA"/>
</dbReference>
<dbReference type="InterPro" id="IPR034870">
    <property type="entry name" value="TET_fam"/>
</dbReference>
<evidence type="ECO:0000256" key="4">
    <source>
        <dbReference type="ARBA" id="ARBA00022833"/>
    </source>
</evidence>
<feature type="domain" description="RanBP2-type" evidence="8">
    <location>
        <begin position="231"/>
        <end position="250"/>
    </location>
</feature>
<evidence type="ECO:0000313" key="10">
    <source>
        <dbReference type="Proteomes" id="UP000308730"/>
    </source>
</evidence>
<accession>A0A4S4MY52</accession>
<dbReference type="SUPFAM" id="SSF90209">
    <property type="entry name" value="Ran binding protein zinc finger-like"/>
    <property type="match status" value="1"/>
</dbReference>
<sequence length="447" mass="48389">MSNAVSAESIGRSAASYWQQYSNDLHSDARPGPTGSNGNPQEHYSISSNPPNPKLSFRAGDWWCPIAHCAAHNFGAFTHEAGNGALPGSGPEHLRMSPPPQISPRFINQLNAWDEAGHMLETRISPPLALHTHLANRPNHGSSSPQSINIGSKPPVPQYPILTPSGAALSAGGRVRNVSTDPLNPCIMYWPDNEPGPEQGQIRPFGSAVLQFPPIINTGNKGAAEKQPGDWVCQKCKYLNWRRRKVCQTCFPYAEGNGDSISTAVQAERIALLAGVLNKADPFPQRQLPLPPNGYARDHIQFYPGQESTLRVVPRQEVPTNLQSIYQTPESSGHYSPPARMEHPSHSYTQQRNFLPAFLQDIVHPPALSPAGSASSSDTGLEDSFAAFDVSEGHAAPRMRAQPYSANSSTSVSSASIASIWKLEGEERKNFGLGNVSPVEKAFTPFA</sequence>